<dbReference type="InterPro" id="IPR023346">
    <property type="entry name" value="Lysozyme-like_dom_sf"/>
</dbReference>
<evidence type="ECO:0008006" key="4">
    <source>
        <dbReference type="Google" id="ProtNLM"/>
    </source>
</evidence>
<protein>
    <recommendedName>
        <fullName evidence="4">Membrane-bound lytic murein transglycosylase B</fullName>
    </recommendedName>
</protein>
<evidence type="ECO:0000313" key="2">
    <source>
        <dbReference type="EMBL" id="PFG49301.1"/>
    </source>
</evidence>
<gene>
    <name evidence="2" type="ORF">ATK36_4446</name>
</gene>
<accession>A0A2A9FEY0</accession>
<feature type="compositionally biased region" description="Pro residues" evidence="1">
    <location>
        <begin position="22"/>
        <end position="36"/>
    </location>
</feature>
<feature type="region of interest" description="Disordered" evidence="1">
    <location>
        <begin position="128"/>
        <end position="160"/>
    </location>
</feature>
<proteinExistence type="predicted"/>
<name>A0A2A9FEY0_9PSEU</name>
<reference evidence="2 3" key="1">
    <citation type="submission" date="2017-10" db="EMBL/GenBank/DDBJ databases">
        <title>Sequencing the genomes of 1000 actinobacteria strains.</title>
        <authorList>
            <person name="Klenk H.-P."/>
        </authorList>
    </citation>
    <scope>NUCLEOTIDE SEQUENCE [LARGE SCALE GENOMIC DNA]</scope>
    <source>
        <strain evidence="2 3">DSM 46092</strain>
    </source>
</reference>
<evidence type="ECO:0000256" key="1">
    <source>
        <dbReference type="SAM" id="MobiDB-lite"/>
    </source>
</evidence>
<dbReference type="AlphaFoldDB" id="A0A2A9FEY0"/>
<dbReference type="Proteomes" id="UP000243542">
    <property type="component" value="Unassembled WGS sequence"/>
</dbReference>
<feature type="region of interest" description="Disordered" evidence="1">
    <location>
        <begin position="22"/>
        <end position="63"/>
    </location>
</feature>
<comment type="caution">
    <text evidence="2">The sequence shown here is derived from an EMBL/GenBank/DDBJ whole genome shotgun (WGS) entry which is preliminary data.</text>
</comment>
<sequence length="242" mass="25245">MALGLVLTGVILVVTIGLRNPDPPAPAPIAAPPPAATEPEKAPKAGSQVPRAGLAAPPDRPAVSDKAELDAWATRVQAKTGLSARLLAGYGRAEMWMAREKPTCHLSWPTLAAIGHLTSDQLQLAEDGTVTGLPPAPPAGPDTDAGKLDGDRTADHKLGPLQIPPSAWQKYAERANGDGKIPTPANLDDSAYTTARYLCSGNDDLGTPEGWWRAMLLYNASVEYGQNAFLAADSYAAESVAP</sequence>
<evidence type="ECO:0000313" key="3">
    <source>
        <dbReference type="Proteomes" id="UP000243542"/>
    </source>
</evidence>
<dbReference type="SUPFAM" id="SSF53955">
    <property type="entry name" value="Lysozyme-like"/>
    <property type="match status" value="1"/>
</dbReference>
<keyword evidence="3" id="KW-1185">Reference proteome</keyword>
<dbReference type="EMBL" id="PDJK01000002">
    <property type="protein sequence ID" value="PFG49301.1"/>
    <property type="molecule type" value="Genomic_DNA"/>
</dbReference>
<feature type="compositionally biased region" description="Basic and acidic residues" evidence="1">
    <location>
        <begin position="144"/>
        <end position="158"/>
    </location>
</feature>
<organism evidence="2 3">
    <name type="scientific">Amycolatopsis sulphurea</name>
    <dbReference type="NCBI Taxonomy" id="76022"/>
    <lineage>
        <taxon>Bacteria</taxon>
        <taxon>Bacillati</taxon>
        <taxon>Actinomycetota</taxon>
        <taxon>Actinomycetes</taxon>
        <taxon>Pseudonocardiales</taxon>
        <taxon>Pseudonocardiaceae</taxon>
        <taxon>Amycolatopsis</taxon>
    </lineage>
</organism>